<dbReference type="RefSeq" id="WP_184146088.1">
    <property type="nucleotide sequence ID" value="NZ_JACHIK010000019.1"/>
</dbReference>
<gene>
    <name evidence="3" type="ORF">HNQ66_004077</name>
</gene>
<protein>
    <submittedName>
        <fullName evidence="3">Uncharacterized protein</fullName>
    </submittedName>
</protein>
<organism evidence="3 4">
    <name type="scientific">Shinella fusca</name>
    <dbReference type="NCBI Taxonomy" id="544480"/>
    <lineage>
        <taxon>Bacteria</taxon>
        <taxon>Pseudomonadati</taxon>
        <taxon>Pseudomonadota</taxon>
        <taxon>Alphaproteobacteria</taxon>
        <taxon>Hyphomicrobiales</taxon>
        <taxon>Rhizobiaceae</taxon>
        <taxon>Shinella</taxon>
    </lineage>
</organism>
<evidence type="ECO:0000256" key="1">
    <source>
        <dbReference type="SAM" id="MobiDB-lite"/>
    </source>
</evidence>
<dbReference type="NCBIfam" id="NF041110">
    <property type="entry name" value="HPE1_fam_CxxC"/>
    <property type="match status" value="1"/>
</dbReference>
<feature type="region of interest" description="Disordered" evidence="1">
    <location>
        <begin position="100"/>
        <end position="120"/>
    </location>
</feature>
<proteinExistence type="predicted"/>
<dbReference type="EMBL" id="JACHIK010000019">
    <property type="protein sequence ID" value="MBB5044650.1"/>
    <property type="molecule type" value="Genomic_DNA"/>
</dbReference>
<keyword evidence="4" id="KW-1185">Reference proteome</keyword>
<sequence>MRILLPTFALALLAGPALAGSIEPVTGATAADSISTITCEACPALKPKPVAETYHVDAIAPGTQKVEIREENGERKLFRTEAWMGGSPVLFVSKAPAETVDSAETEQPVDTSARTSALGKDAAQATVTAGMTASREFDPGKFELRLD</sequence>
<evidence type="ECO:0000313" key="4">
    <source>
        <dbReference type="Proteomes" id="UP000535406"/>
    </source>
</evidence>
<feature type="chain" id="PRO_5030675123" evidence="2">
    <location>
        <begin position="20"/>
        <end position="147"/>
    </location>
</feature>
<dbReference type="InterPro" id="IPR049748">
    <property type="entry name" value="HPE1-like_N_CxxC"/>
</dbReference>
<accession>A0A7W7YYF2</accession>
<dbReference type="Proteomes" id="UP000535406">
    <property type="component" value="Unassembled WGS sequence"/>
</dbReference>
<evidence type="ECO:0000256" key="2">
    <source>
        <dbReference type="SAM" id="SignalP"/>
    </source>
</evidence>
<dbReference type="AlphaFoldDB" id="A0A7W7YYF2"/>
<feature type="signal peptide" evidence="2">
    <location>
        <begin position="1"/>
        <end position="19"/>
    </location>
</feature>
<evidence type="ECO:0000313" key="3">
    <source>
        <dbReference type="EMBL" id="MBB5044650.1"/>
    </source>
</evidence>
<comment type="caution">
    <text evidence="3">The sequence shown here is derived from an EMBL/GenBank/DDBJ whole genome shotgun (WGS) entry which is preliminary data.</text>
</comment>
<keyword evidence="2" id="KW-0732">Signal</keyword>
<reference evidence="3 4" key="1">
    <citation type="submission" date="2020-08" db="EMBL/GenBank/DDBJ databases">
        <title>Genomic Encyclopedia of Type Strains, Phase IV (KMG-IV): sequencing the most valuable type-strain genomes for metagenomic binning, comparative biology and taxonomic classification.</title>
        <authorList>
            <person name="Goeker M."/>
        </authorList>
    </citation>
    <scope>NUCLEOTIDE SEQUENCE [LARGE SCALE GENOMIC DNA]</scope>
    <source>
        <strain evidence="3 4">DSM 21319</strain>
    </source>
</reference>
<name>A0A7W7YYF2_9HYPH</name>